<protein>
    <recommendedName>
        <fullName evidence="4">SH3 domain-containing protein</fullName>
    </recommendedName>
</protein>
<dbReference type="GO" id="GO:0007015">
    <property type="term" value="P:actin filament organization"/>
    <property type="evidence" value="ECO:0007669"/>
    <property type="project" value="TreeGrafter"/>
</dbReference>
<dbReference type="SMART" id="SM00326">
    <property type="entry name" value="SH3"/>
    <property type="match status" value="5"/>
</dbReference>
<sequence length="713" mass="78262">MARYVRAIFDFPSTEVGDLSFHVDDIIQVVYDVDDNWLCGKLNSSVGNFPKNFVTPLDLPEIGQGQKLFAAIMDFYSDVTGDLCFRRGDIIKGLQQIDQNWWHGSHNGSSGIFPLTHVEELQAVPLAGHPTERPTHAAAASYVSDNSQQGDVIARGRANMDLTAQLNDELSFHKGDSINIIEILDADFAVGVCQGKKGSFPLSFIDIVEGSVEYTSKEVKRHSKFDWWKEAKQNNVITDNKTVLEYNGHNDISCEDSSTSSNTADQQISSPVKNAHNSAVVETPPITVDTSLFPPMDSLPSVPSWQSHRRNNSYNQQNTGSHEEGGITPYGKILFPFVGENPNELTVFDNEIVKLIRHVDDQWVEGEFEGKRGIFPASYVEIIVDCPCDYDAGPSCDSNNVIKQSSKSAEKTVETFGEDVFGCVLYDFMAENDGDLNLREGETIRLLGKINEDWYQGQTDDGHIGICPMKFIEVIPAEPPSLSTSSVINNGDASTLNEASRNSITPKPCEEQQQTPSKPSKPPILRPKPSLKGKPQSKSPTQSPVNDMGSGDKGKNVITINSDSMKTPYRPPRPSPTPLTKGFSPNSSLDDIIQKELECRKYEVGAISEPVPSTNSWVQHGDRTSDELPTAIQLECSTLSASYQKAPPLATMTSSSKPLVPNRPPPIPETKRLTSSSKKMPPPRPRANPTPQSLSIEPSVVDLGPRPIPQRAA</sequence>
<feature type="compositionally biased region" description="Polar residues" evidence="3">
    <location>
        <begin position="301"/>
        <end position="320"/>
    </location>
</feature>
<dbReference type="GO" id="GO:0016477">
    <property type="term" value="P:cell migration"/>
    <property type="evidence" value="ECO:0007669"/>
    <property type="project" value="TreeGrafter"/>
</dbReference>
<feature type="region of interest" description="Disordered" evidence="3">
    <location>
        <begin position="482"/>
        <end position="590"/>
    </location>
</feature>
<feature type="domain" description="SH3" evidence="4">
    <location>
        <begin position="417"/>
        <end position="477"/>
    </location>
</feature>
<feature type="region of interest" description="Disordered" evidence="3">
    <location>
        <begin position="253"/>
        <end position="275"/>
    </location>
</feature>
<dbReference type="Pfam" id="PF00018">
    <property type="entry name" value="SH3_1"/>
    <property type="match status" value="2"/>
</dbReference>
<evidence type="ECO:0000256" key="1">
    <source>
        <dbReference type="ARBA" id="ARBA00022443"/>
    </source>
</evidence>
<dbReference type="PROSITE" id="PS50002">
    <property type="entry name" value="SH3"/>
    <property type="match status" value="5"/>
</dbReference>
<feature type="compositionally biased region" description="Polar residues" evidence="3">
    <location>
        <begin position="536"/>
        <end position="545"/>
    </location>
</feature>
<dbReference type="Proteomes" id="UP001208570">
    <property type="component" value="Unassembled WGS sequence"/>
</dbReference>
<evidence type="ECO:0000313" key="5">
    <source>
        <dbReference type="EMBL" id="KAK2154176.1"/>
    </source>
</evidence>
<dbReference type="InterPro" id="IPR050384">
    <property type="entry name" value="Endophilin_SH3RF"/>
</dbReference>
<feature type="domain" description="SH3" evidence="4">
    <location>
        <begin position="151"/>
        <end position="210"/>
    </location>
</feature>
<feature type="non-terminal residue" evidence="5">
    <location>
        <position position="1"/>
    </location>
</feature>
<proteinExistence type="predicted"/>
<gene>
    <name evidence="5" type="ORF">LSH36_275g08009</name>
</gene>
<evidence type="ECO:0000256" key="2">
    <source>
        <dbReference type="PROSITE-ProRule" id="PRU00192"/>
    </source>
</evidence>
<feature type="domain" description="SH3" evidence="4">
    <location>
        <begin position="326"/>
        <end position="385"/>
    </location>
</feature>
<name>A0AAD9JK37_9ANNE</name>
<feature type="compositionally biased region" description="Polar residues" evidence="3">
    <location>
        <begin position="255"/>
        <end position="275"/>
    </location>
</feature>
<reference evidence="5" key="1">
    <citation type="journal article" date="2023" name="Mol. Biol. Evol.">
        <title>Third-Generation Sequencing Reveals the Adaptive Role of the Epigenome in Three Deep-Sea Polychaetes.</title>
        <authorList>
            <person name="Perez M."/>
            <person name="Aroh O."/>
            <person name="Sun Y."/>
            <person name="Lan Y."/>
            <person name="Juniper S.K."/>
            <person name="Young C.R."/>
            <person name="Angers B."/>
            <person name="Qian P.Y."/>
        </authorList>
    </citation>
    <scope>NUCLEOTIDE SEQUENCE</scope>
    <source>
        <strain evidence="5">P08H-3</strain>
    </source>
</reference>
<dbReference type="EMBL" id="JAODUP010000275">
    <property type="protein sequence ID" value="KAK2154176.1"/>
    <property type="molecule type" value="Genomic_DNA"/>
</dbReference>
<comment type="caution">
    <text evidence="5">The sequence shown here is derived from an EMBL/GenBank/DDBJ whole genome shotgun (WGS) entry which is preliminary data.</text>
</comment>
<accession>A0AAD9JK37</accession>
<evidence type="ECO:0000313" key="6">
    <source>
        <dbReference type="Proteomes" id="UP001208570"/>
    </source>
</evidence>
<evidence type="ECO:0000256" key="3">
    <source>
        <dbReference type="SAM" id="MobiDB-lite"/>
    </source>
</evidence>
<keyword evidence="1 2" id="KW-0728">SH3 domain</keyword>
<keyword evidence="6" id="KW-1185">Reference proteome</keyword>
<feature type="region of interest" description="Disordered" evidence="3">
    <location>
        <begin position="647"/>
        <end position="713"/>
    </location>
</feature>
<feature type="domain" description="SH3" evidence="4">
    <location>
        <begin position="1"/>
        <end position="59"/>
    </location>
</feature>
<evidence type="ECO:0000259" key="4">
    <source>
        <dbReference type="PROSITE" id="PS50002"/>
    </source>
</evidence>
<dbReference type="PANTHER" id="PTHR14167:SF92">
    <property type="entry name" value="CIN85 AND CD2AP RELATED, ISOFORM J"/>
    <property type="match status" value="1"/>
</dbReference>
<dbReference type="InterPro" id="IPR001452">
    <property type="entry name" value="SH3_domain"/>
</dbReference>
<dbReference type="SUPFAM" id="SSF50044">
    <property type="entry name" value="SH3-domain"/>
    <property type="match status" value="5"/>
</dbReference>
<dbReference type="Gene3D" id="2.30.30.40">
    <property type="entry name" value="SH3 Domains"/>
    <property type="match status" value="5"/>
</dbReference>
<organism evidence="5 6">
    <name type="scientific">Paralvinella palmiformis</name>
    <dbReference type="NCBI Taxonomy" id="53620"/>
    <lineage>
        <taxon>Eukaryota</taxon>
        <taxon>Metazoa</taxon>
        <taxon>Spiralia</taxon>
        <taxon>Lophotrochozoa</taxon>
        <taxon>Annelida</taxon>
        <taxon>Polychaeta</taxon>
        <taxon>Sedentaria</taxon>
        <taxon>Canalipalpata</taxon>
        <taxon>Terebellida</taxon>
        <taxon>Terebelliformia</taxon>
        <taxon>Alvinellidae</taxon>
        <taxon>Paralvinella</taxon>
    </lineage>
</organism>
<feature type="region of interest" description="Disordered" evidence="3">
    <location>
        <begin position="299"/>
        <end position="326"/>
    </location>
</feature>
<dbReference type="PANTHER" id="PTHR14167">
    <property type="entry name" value="SH3 DOMAIN-CONTAINING"/>
    <property type="match status" value="1"/>
</dbReference>
<dbReference type="CDD" id="cd00174">
    <property type="entry name" value="SH3"/>
    <property type="match status" value="2"/>
</dbReference>
<dbReference type="Pfam" id="PF07653">
    <property type="entry name" value="SH3_2"/>
    <property type="match status" value="2"/>
</dbReference>
<dbReference type="InterPro" id="IPR036028">
    <property type="entry name" value="SH3-like_dom_sf"/>
</dbReference>
<dbReference type="AlphaFoldDB" id="A0AAD9JK37"/>
<feature type="domain" description="SH3" evidence="4">
    <location>
        <begin position="64"/>
        <end position="123"/>
    </location>
</feature>
<feature type="compositionally biased region" description="Polar residues" evidence="3">
    <location>
        <begin position="482"/>
        <end position="515"/>
    </location>
</feature>